<keyword evidence="1" id="KW-0472">Membrane</keyword>
<protein>
    <recommendedName>
        <fullName evidence="4">PH domain-containing protein</fullName>
    </recommendedName>
</protein>
<sequence length="621" mass="67980">MAYDFGSQTLGIANPFKKEGLFRAVGGGLVLALAIYAVAGVPELFAENKVRGYTLLGVAFVLIVSGIKHCAVGILQLMRFFVGRTVPTSLAYNHSVSEQDAAQAEQKSLLYSKESLHAMLMGRRNTTFEEPRGWLARLVHSVLPKLTFLPFPLRHLSQEIIAMAVTFLVALLAFAIVYFLVSNGLAGEVAKVLVMPLLSILLLVYLIANWGSTAKGIHNEGNSQLAKASSLSLGVIIGLAIVVPLGAGVFLDELVGRDIDKVQAWANTFPLFSAWANLALLLVCVIAVMALIMPLLYKRMGQVTPKTEVSEFRANMQESVHPNEIFINIENIVLANRRYREVPNRIYADFDPRLKEQAEGKGSFEGELLIETQPTLTDGVTLPEKKKMALTAVAQVAVVAAAILFYVGGLQLAEVLDLVIRQGVNTDAQVNTAITMGNNLIWLVFAWLTVRGAANVMNKASHMFWGEMTFSSLLMFMKTEGTYTESRVSTGMAIHDSTRSENVVVRSSITPWIITSRINTSIFATSGMNNLESPRFIMGMNKNDAELGEIVTEIKAFLRGRETIASITNEADLANAGTIHQVNQQTRSHNDTPQSKITLEQEEEAAGFLRNNADEDDDNKS</sequence>
<accession>A0AAW7Z358</accession>
<keyword evidence="1" id="KW-0812">Transmembrane</keyword>
<feature type="transmembrane region" description="Helical" evidence="1">
    <location>
        <begin position="53"/>
        <end position="75"/>
    </location>
</feature>
<feature type="transmembrane region" description="Helical" evidence="1">
    <location>
        <begin position="388"/>
        <end position="408"/>
    </location>
</feature>
<keyword evidence="1" id="KW-1133">Transmembrane helix</keyword>
<gene>
    <name evidence="2" type="ORF">Q4527_17740</name>
</gene>
<organism evidence="2 3">
    <name type="scientific">Alteromonas stellipolaris</name>
    <dbReference type="NCBI Taxonomy" id="233316"/>
    <lineage>
        <taxon>Bacteria</taxon>
        <taxon>Pseudomonadati</taxon>
        <taxon>Pseudomonadota</taxon>
        <taxon>Gammaproteobacteria</taxon>
        <taxon>Alteromonadales</taxon>
        <taxon>Alteromonadaceae</taxon>
        <taxon>Alteromonas/Salinimonas group</taxon>
        <taxon>Alteromonas</taxon>
    </lineage>
</organism>
<reference evidence="2" key="1">
    <citation type="submission" date="2023-07" db="EMBL/GenBank/DDBJ databases">
        <title>Genome content predicts the carbon catabolic preferences of heterotrophic bacteria.</title>
        <authorList>
            <person name="Gralka M."/>
        </authorList>
    </citation>
    <scope>NUCLEOTIDE SEQUENCE</scope>
    <source>
        <strain evidence="2">F2M12</strain>
    </source>
</reference>
<dbReference type="RefSeq" id="WP_063458365.1">
    <property type="nucleotide sequence ID" value="NZ_CP015346.1"/>
</dbReference>
<feature type="transmembrane region" description="Helical" evidence="1">
    <location>
        <begin position="231"/>
        <end position="251"/>
    </location>
</feature>
<feature type="transmembrane region" description="Helical" evidence="1">
    <location>
        <begin position="193"/>
        <end position="210"/>
    </location>
</feature>
<evidence type="ECO:0008006" key="4">
    <source>
        <dbReference type="Google" id="ProtNLM"/>
    </source>
</evidence>
<dbReference type="AlphaFoldDB" id="A0AAW7Z358"/>
<evidence type="ECO:0000313" key="3">
    <source>
        <dbReference type="Proteomes" id="UP001170717"/>
    </source>
</evidence>
<evidence type="ECO:0000256" key="1">
    <source>
        <dbReference type="SAM" id="Phobius"/>
    </source>
</evidence>
<comment type="caution">
    <text evidence="2">The sequence shown here is derived from an EMBL/GenBank/DDBJ whole genome shotgun (WGS) entry which is preliminary data.</text>
</comment>
<feature type="transmembrane region" description="Helical" evidence="1">
    <location>
        <begin position="271"/>
        <end position="297"/>
    </location>
</feature>
<name>A0AAW7Z358_9ALTE</name>
<dbReference type="EMBL" id="JAUOQI010000017">
    <property type="protein sequence ID" value="MDO6579250.1"/>
    <property type="molecule type" value="Genomic_DNA"/>
</dbReference>
<dbReference type="Proteomes" id="UP001170717">
    <property type="component" value="Unassembled WGS sequence"/>
</dbReference>
<feature type="transmembrane region" description="Helical" evidence="1">
    <location>
        <begin position="428"/>
        <end position="450"/>
    </location>
</feature>
<proteinExistence type="predicted"/>
<feature type="transmembrane region" description="Helical" evidence="1">
    <location>
        <begin position="21"/>
        <end position="41"/>
    </location>
</feature>
<feature type="transmembrane region" description="Helical" evidence="1">
    <location>
        <begin position="160"/>
        <end position="181"/>
    </location>
</feature>
<evidence type="ECO:0000313" key="2">
    <source>
        <dbReference type="EMBL" id="MDO6579250.1"/>
    </source>
</evidence>